<organism evidence="1 2">
    <name type="scientific">Maridesulfovibrio hydrothermalis AM13 = DSM 14728</name>
    <dbReference type="NCBI Taxonomy" id="1121451"/>
    <lineage>
        <taxon>Bacteria</taxon>
        <taxon>Pseudomonadati</taxon>
        <taxon>Thermodesulfobacteriota</taxon>
        <taxon>Desulfovibrionia</taxon>
        <taxon>Desulfovibrionales</taxon>
        <taxon>Desulfovibrionaceae</taxon>
        <taxon>Maridesulfovibrio</taxon>
    </lineage>
</organism>
<sequence>MRYFLCRNLSDIGLMGYKVR</sequence>
<dbReference type="AlphaFoldDB" id="L0R645"/>
<reference evidence="1 2" key="1">
    <citation type="submission" date="2012-10" db="EMBL/GenBank/DDBJ databases">
        <authorList>
            <person name="Genoscope - CEA"/>
        </authorList>
    </citation>
    <scope>NUCLEOTIDE SEQUENCE [LARGE SCALE GENOMIC DNA]</scope>
    <source>
        <strain evidence="2">AM13 / DSM 14728</strain>
    </source>
</reference>
<dbReference type="EMBL" id="FO203522">
    <property type="protein sequence ID" value="CCO22163.1"/>
    <property type="molecule type" value="Genomic_DNA"/>
</dbReference>
<dbReference type="STRING" id="1121451.DESAM_10182"/>
<dbReference type="Proteomes" id="UP000010808">
    <property type="component" value="Chromosome"/>
</dbReference>
<dbReference type="HOGENOM" id="CLU_3428177_0_0_7"/>
<keyword evidence="2" id="KW-1185">Reference proteome</keyword>
<accession>L0R645</accession>
<evidence type="ECO:0000313" key="2">
    <source>
        <dbReference type="Proteomes" id="UP000010808"/>
    </source>
</evidence>
<dbReference type="KEGG" id="dhy:DESAM_10182"/>
<protein>
    <submittedName>
        <fullName evidence="1">Uncharacterized protein</fullName>
    </submittedName>
</protein>
<evidence type="ECO:0000313" key="1">
    <source>
        <dbReference type="EMBL" id="CCO22163.1"/>
    </source>
</evidence>
<gene>
    <name evidence="1" type="ORF">DESAM_10182</name>
</gene>
<name>L0R645_9BACT</name>
<proteinExistence type="predicted"/>